<evidence type="ECO:0000313" key="3">
    <source>
        <dbReference type="EMBL" id="UYG53434.1"/>
    </source>
</evidence>
<dbReference type="InterPro" id="IPR042100">
    <property type="entry name" value="Bug_dom1"/>
</dbReference>
<dbReference type="PANTHER" id="PTHR42928">
    <property type="entry name" value="TRICARBOXYLATE-BINDING PROTEIN"/>
    <property type="match status" value="1"/>
</dbReference>
<dbReference type="CDD" id="cd07012">
    <property type="entry name" value="PBP2_Bug_TTT"/>
    <property type="match status" value="1"/>
</dbReference>
<gene>
    <name evidence="3" type="ORF">M9799_18855</name>
</gene>
<protein>
    <submittedName>
        <fullName evidence="3">Tripartite tricarboxylate transporter substrate binding protein</fullName>
    </submittedName>
</protein>
<evidence type="ECO:0000313" key="4">
    <source>
        <dbReference type="Proteomes" id="UP001162800"/>
    </source>
</evidence>
<proteinExistence type="inferred from homology"/>
<evidence type="ECO:0000256" key="1">
    <source>
        <dbReference type="ARBA" id="ARBA00006987"/>
    </source>
</evidence>
<dbReference type="PANTHER" id="PTHR42928:SF5">
    <property type="entry name" value="BLR1237 PROTEIN"/>
    <property type="match status" value="1"/>
</dbReference>
<organism evidence="3 4">
    <name type="scientific">Comamonas endophytica</name>
    <dbReference type="NCBI Taxonomy" id="2949090"/>
    <lineage>
        <taxon>Bacteria</taxon>
        <taxon>Pseudomonadati</taxon>
        <taxon>Pseudomonadota</taxon>
        <taxon>Betaproteobacteria</taxon>
        <taxon>Burkholderiales</taxon>
        <taxon>Comamonadaceae</taxon>
        <taxon>Comamonas</taxon>
    </lineage>
</organism>
<dbReference type="EMBL" id="CP106882">
    <property type="protein sequence ID" value="UYG53434.1"/>
    <property type="molecule type" value="Genomic_DNA"/>
</dbReference>
<accession>A0ABY6GG29</accession>
<dbReference type="Pfam" id="PF03401">
    <property type="entry name" value="TctC"/>
    <property type="match status" value="1"/>
</dbReference>
<feature type="chain" id="PRO_5045386509" evidence="2">
    <location>
        <begin position="32"/>
        <end position="333"/>
    </location>
</feature>
<dbReference type="RefSeq" id="WP_231043701.1">
    <property type="nucleotide sequence ID" value="NZ_CP106882.1"/>
</dbReference>
<geneLocation type="plasmid" evidence="3 4">
    <name>unnamed1</name>
</geneLocation>
<dbReference type="Gene3D" id="3.40.190.150">
    <property type="entry name" value="Bordetella uptake gene, domain 1"/>
    <property type="match status" value="1"/>
</dbReference>
<keyword evidence="3" id="KW-0614">Plasmid</keyword>
<evidence type="ECO:0000256" key="2">
    <source>
        <dbReference type="SAM" id="SignalP"/>
    </source>
</evidence>
<keyword evidence="4" id="KW-1185">Reference proteome</keyword>
<dbReference type="SUPFAM" id="SSF53850">
    <property type="entry name" value="Periplasmic binding protein-like II"/>
    <property type="match status" value="1"/>
</dbReference>
<sequence length="333" mass="34523">MSSVHTVCIKSLFRRSLLALPLLAVAGLAGAQPAYPKGPVTLVVPFPPGGSVDMVARAIGKHLGDALGQPFVVDNKPGASGNIGATAVANAKPDGQTLFVSSSGVLTANQFLYKRPGFDSQKNLTPVIRLVNQPNILLVHPSIPVNSVQDLVKLAKSQPGKINIGNAGIGTGQDIAARQFTGAAGLDMLHVPYKGGAPAMNDLLAGQIQAMFETSPTALPYAKERNGKLRAIAITSATRSALVPDLPTVAESGFPGFDSITWIGLTAPAGTPPAIVERLNAELNKALKGEVGRKFAEFSLDPIGGTPQEMAEMIRKDSANYGAILKAAGVEPQ</sequence>
<dbReference type="PIRSF" id="PIRSF017082">
    <property type="entry name" value="YflP"/>
    <property type="match status" value="1"/>
</dbReference>
<reference evidence="3" key="1">
    <citation type="submission" date="2022-09" db="EMBL/GenBank/DDBJ databases">
        <title>The complete genome of Acidovorax sp. 5MLIR.</title>
        <authorList>
            <person name="Liu L."/>
            <person name="Yue J."/>
            <person name="Yang F."/>
            <person name="Yuan J."/>
            <person name="Li L."/>
        </authorList>
    </citation>
    <scope>NUCLEOTIDE SEQUENCE</scope>
    <source>
        <strain evidence="3">5MLIR</strain>
        <plasmid evidence="3">unnamed1</plasmid>
    </source>
</reference>
<feature type="signal peptide" evidence="2">
    <location>
        <begin position="1"/>
        <end position="31"/>
    </location>
</feature>
<dbReference type="InterPro" id="IPR005064">
    <property type="entry name" value="BUG"/>
</dbReference>
<name>A0ABY6GG29_9BURK</name>
<dbReference type="Gene3D" id="3.40.190.10">
    <property type="entry name" value="Periplasmic binding protein-like II"/>
    <property type="match status" value="1"/>
</dbReference>
<dbReference type="Proteomes" id="UP001162800">
    <property type="component" value="Plasmid unnamed1"/>
</dbReference>
<comment type="similarity">
    <text evidence="1">Belongs to the UPF0065 (bug) family.</text>
</comment>
<keyword evidence="2" id="KW-0732">Signal</keyword>